<gene>
    <name evidence="1" type="primary">g4808</name>
    <name evidence="1" type="ORF">NpPPO83_00004808</name>
</gene>
<dbReference type="EMBL" id="BSXG01000011">
    <property type="protein sequence ID" value="GME24139.1"/>
    <property type="molecule type" value="Genomic_DNA"/>
</dbReference>
<evidence type="ECO:0000313" key="1">
    <source>
        <dbReference type="EMBL" id="GME24139.1"/>
    </source>
</evidence>
<dbReference type="Proteomes" id="UP001165186">
    <property type="component" value="Unassembled WGS sequence"/>
</dbReference>
<proteinExistence type="predicted"/>
<comment type="caution">
    <text evidence="1">The sequence shown here is derived from an EMBL/GenBank/DDBJ whole genome shotgun (WGS) entry which is preliminary data.</text>
</comment>
<evidence type="ECO:0000313" key="2">
    <source>
        <dbReference type="Proteomes" id="UP001165186"/>
    </source>
</evidence>
<sequence length="321" mass="34436">MASAFAAKKHRILQQLAQPAADYSDASPKGSVDEGIRTLIDELNAVEGLVTTSSCAGRLSAFLEGRKRAAATEAHEPREAPAEQNIAGPGGKGGGQWLFVSHEPLPMPAEPAEPADPAGQHYTTLFGLAAAKGLPRAKHPAGQRHVHLKFEAMILHLLTASLADAQRVLSAALQAGFRESGAVGLQANTDGSITPMVAVRSIGLTFDSVIACEADDGRMVPVVDEEYLRSLVELANERFAVNTERIKRFRAQLAAQFRQPGEDTKLLKGKKGHPGWEDAAARRERKRAEGLENQRLKAQHHTPSDSTPSTPADIDLDNVFV</sequence>
<organism evidence="1 2">
    <name type="scientific">Neofusicoccum parvum</name>
    <dbReference type="NCBI Taxonomy" id="310453"/>
    <lineage>
        <taxon>Eukaryota</taxon>
        <taxon>Fungi</taxon>
        <taxon>Dikarya</taxon>
        <taxon>Ascomycota</taxon>
        <taxon>Pezizomycotina</taxon>
        <taxon>Dothideomycetes</taxon>
        <taxon>Dothideomycetes incertae sedis</taxon>
        <taxon>Botryosphaeriales</taxon>
        <taxon>Botryosphaeriaceae</taxon>
        <taxon>Neofusicoccum</taxon>
    </lineage>
</organism>
<reference evidence="1" key="1">
    <citation type="submission" date="2024-09" db="EMBL/GenBank/DDBJ databases">
        <title>Draft Genome Sequences of Neofusicoccum parvum.</title>
        <authorList>
            <person name="Ashida A."/>
            <person name="Camagna M."/>
            <person name="Tanaka A."/>
            <person name="Takemoto D."/>
        </authorList>
    </citation>
    <scope>NUCLEOTIDE SEQUENCE</scope>
    <source>
        <strain evidence="1">PPO83</strain>
    </source>
</reference>
<accession>A0ACB5RUE3</accession>
<protein>
    <submittedName>
        <fullName evidence="1">tRNA wybutosine-synthesizing protein</fullName>
    </submittedName>
</protein>
<name>A0ACB5RUE3_9PEZI</name>
<keyword evidence="2" id="KW-1185">Reference proteome</keyword>